<protein>
    <submittedName>
        <fullName evidence="1">OsmC family peroxiredoxin</fullName>
    </submittedName>
    <submittedName>
        <fullName evidence="2">OsmC-like family protein</fullName>
    </submittedName>
</protein>
<name>A0A256G1F4_9HYPH</name>
<keyword evidence="3" id="KW-1185">Reference proteome</keyword>
<dbReference type="Proteomes" id="UP000526233">
    <property type="component" value="Unassembled WGS sequence"/>
</dbReference>
<dbReference type="Proteomes" id="UP000216188">
    <property type="component" value="Unassembled WGS sequence"/>
</dbReference>
<accession>A0A256G1F4</accession>
<evidence type="ECO:0000313" key="1">
    <source>
        <dbReference type="EMBL" id="NNV20152.1"/>
    </source>
</evidence>
<dbReference type="RefSeq" id="WP_007880177.1">
    <property type="nucleotide sequence ID" value="NZ_CAXURC020000002.1"/>
</dbReference>
<comment type="caution">
    <text evidence="2">The sequence shown here is derived from an EMBL/GenBank/DDBJ whole genome shotgun (WGS) entry which is preliminary data.</text>
</comment>
<dbReference type="InterPro" id="IPR015946">
    <property type="entry name" value="KH_dom-like_a/b"/>
</dbReference>
<dbReference type="SUPFAM" id="SSF82784">
    <property type="entry name" value="OsmC-like"/>
    <property type="match status" value="1"/>
</dbReference>
<evidence type="ECO:0000313" key="3">
    <source>
        <dbReference type="Proteomes" id="UP000216188"/>
    </source>
</evidence>
<proteinExistence type="predicted"/>
<sequence length="170" mass="18100">MTSGLTKYIRHKRKLYDARKGQPAGTGQLSARVVAEGRSGIRRLFIRDFQIITDGSPAGGGFDLGPAPGELLIGAVAGCLNHGFLIQASLLDIEIDALEVVAEAVSKPGQIGTGSSEPVDLELRYTAKIQSPASDAELEDLRQRVELNSFVYNVVTRGASIAGHLERITA</sequence>
<dbReference type="InterPro" id="IPR036102">
    <property type="entry name" value="OsmC/Ohrsf"/>
</dbReference>
<dbReference type="InterPro" id="IPR003718">
    <property type="entry name" value="OsmC/Ohr_fam"/>
</dbReference>
<gene>
    <name evidence="2" type="ORF">CEV34_5344</name>
    <name evidence="1" type="ORF">EHE22_06875</name>
</gene>
<dbReference type="Gene3D" id="3.30.300.20">
    <property type="match status" value="1"/>
</dbReference>
<dbReference type="STRING" id="419475.A8A54_16480"/>
<evidence type="ECO:0000313" key="2">
    <source>
        <dbReference type="EMBL" id="OYR20856.1"/>
    </source>
</evidence>
<organism evidence="2 3">
    <name type="scientific">Brucella pseudogrignonensis</name>
    <dbReference type="NCBI Taxonomy" id="419475"/>
    <lineage>
        <taxon>Bacteria</taxon>
        <taxon>Pseudomonadati</taxon>
        <taxon>Pseudomonadota</taxon>
        <taxon>Alphaproteobacteria</taxon>
        <taxon>Hyphomicrobiales</taxon>
        <taxon>Brucellaceae</taxon>
        <taxon>Brucella/Ochrobactrum group</taxon>
        <taxon>Brucella</taxon>
    </lineage>
</organism>
<reference evidence="2 3" key="1">
    <citation type="submission" date="2017-07" db="EMBL/GenBank/DDBJ databases">
        <title>Phylogenetic study on the rhizospheric bacterium Ochrobactrum sp. A44.</title>
        <authorList>
            <person name="Krzyzanowska D.M."/>
            <person name="Ossowicki A."/>
            <person name="Rajewska M."/>
            <person name="Maciag T."/>
            <person name="Kaczynski Z."/>
            <person name="Czerwicka M."/>
            <person name="Jafra S."/>
        </authorList>
    </citation>
    <scope>NUCLEOTIDE SEQUENCE [LARGE SCALE GENOMIC DNA]</scope>
    <source>
        <strain evidence="2 3">CCUG 30717</strain>
    </source>
</reference>
<dbReference type="PANTHER" id="PTHR35368:SF1">
    <property type="entry name" value="HYDROPEROXIDE REDUCTASE"/>
    <property type="match status" value="1"/>
</dbReference>
<dbReference type="AlphaFoldDB" id="A0A256G1F4"/>
<dbReference type="EMBL" id="PKQI01000001">
    <property type="protein sequence ID" value="NNV20152.1"/>
    <property type="molecule type" value="Genomic_DNA"/>
</dbReference>
<dbReference type="InterPro" id="IPR052924">
    <property type="entry name" value="OsmC/Ohr_hydroprdx_reductase"/>
</dbReference>
<evidence type="ECO:0000313" key="4">
    <source>
        <dbReference type="Proteomes" id="UP000526233"/>
    </source>
</evidence>
<reference evidence="1 4" key="2">
    <citation type="submission" date="2018-11" db="EMBL/GenBank/DDBJ databases">
        <title>Genome sequencing and analysis.</title>
        <authorList>
            <person name="Huang Y.-T."/>
        </authorList>
    </citation>
    <scope>NUCLEOTIDE SEQUENCE [LARGE SCALE GENOMIC DNA]</scope>
    <source>
        <strain evidence="1 4">SHIN</strain>
    </source>
</reference>
<dbReference type="EMBL" id="NNRM01000052">
    <property type="protein sequence ID" value="OYR20856.1"/>
    <property type="molecule type" value="Genomic_DNA"/>
</dbReference>
<dbReference type="PANTHER" id="PTHR35368">
    <property type="entry name" value="HYDROPEROXIDE REDUCTASE"/>
    <property type="match status" value="1"/>
</dbReference>
<dbReference type="Pfam" id="PF02566">
    <property type="entry name" value="OsmC"/>
    <property type="match status" value="1"/>
</dbReference>